<organism evidence="3 4">
    <name type="scientific">Pseudocercospora eumusae</name>
    <dbReference type="NCBI Taxonomy" id="321146"/>
    <lineage>
        <taxon>Eukaryota</taxon>
        <taxon>Fungi</taxon>
        <taxon>Dikarya</taxon>
        <taxon>Ascomycota</taxon>
        <taxon>Pezizomycotina</taxon>
        <taxon>Dothideomycetes</taxon>
        <taxon>Dothideomycetidae</taxon>
        <taxon>Mycosphaerellales</taxon>
        <taxon>Mycosphaerellaceae</taxon>
        <taxon>Pseudocercospora</taxon>
    </lineage>
</organism>
<evidence type="ECO:0000313" key="4">
    <source>
        <dbReference type="Proteomes" id="UP000070133"/>
    </source>
</evidence>
<name>A0A139HFK1_9PEZI</name>
<protein>
    <submittedName>
        <fullName evidence="3">Uncharacterized protein</fullName>
    </submittedName>
</protein>
<keyword evidence="2" id="KW-0732">Signal</keyword>
<evidence type="ECO:0000256" key="2">
    <source>
        <dbReference type="SAM" id="SignalP"/>
    </source>
</evidence>
<evidence type="ECO:0000256" key="1">
    <source>
        <dbReference type="SAM" id="MobiDB-lite"/>
    </source>
</evidence>
<gene>
    <name evidence="3" type="ORF">AC578_627</name>
</gene>
<evidence type="ECO:0000313" key="3">
    <source>
        <dbReference type="EMBL" id="KXT01172.1"/>
    </source>
</evidence>
<dbReference type="OrthoDB" id="3772508at2759"/>
<dbReference type="STRING" id="321146.A0A139HFK1"/>
<feature type="signal peptide" evidence="2">
    <location>
        <begin position="1"/>
        <end position="24"/>
    </location>
</feature>
<feature type="chain" id="PRO_5007806527" evidence="2">
    <location>
        <begin position="25"/>
        <end position="258"/>
    </location>
</feature>
<reference evidence="3 4" key="1">
    <citation type="submission" date="2015-07" db="EMBL/GenBank/DDBJ databases">
        <title>Comparative genomics of the Sigatoka disease complex on banana suggests a link between parallel evolutionary changes in Pseudocercospora fijiensis and Pseudocercospora eumusae and increased virulence on the banana host.</title>
        <authorList>
            <person name="Chang T.-C."/>
            <person name="Salvucci A."/>
            <person name="Crous P.W."/>
            <person name="Stergiopoulos I."/>
        </authorList>
    </citation>
    <scope>NUCLEOTIDE SEQUENCE [LARGE SCALE GENOMIC DNA]</scope>
    <source>
        <strain evidence="3 4">CBS 114824</strain>
    </source>
</reference>
<feature type="region of interest" description="Disordered" evidence="1">
    <location>
        <begin position="222"/>
        <end position="242"/>
    </location>
</feature>
<sequence length="258" mass="30169">MSIFVRQITFTCVTTFLLFLSVAAWPFDHEQPENQIVLGPDSDCLDISFFTPDWFLQNTKHSFRREFIDEAIFYTRGAGERARKLACSEPSKYVTIWDIWPSELYDSSNDASNRLRCIHNSKDTQRRFYETMSSAYAQMARSHAYVMHTLSDFASPPMEGIWGRIELGVLTQRTDISELWKQSDDQSLKETIQILSKPARQVLVRAMERVEELWGQTMGDDQKLRGRNLEEEEEEEEEETASCRLWDSKMMEELDALF</sequence>
<accession>A0A139HFK1</accession>
<comment type="caution">
    <text evidence="3">The sequence shown here is derived from an EMBL/GenBank/DDBJ whole genome shotgun (WGS) entry which is preliminary data.</text>
</comment>
<proteinExistence type="predicted"/>
<dbReference type="AlphaFoldDB" id="A0A139HFK1"/>
<feature type="compositionally biased region" description="Acidic residues" evidence="1">
    <location>
        <begin position="230"/>
        <end position="240"/>
    </location>
</feature>
<dbReference type="Proteomes" id="UP000070133">
    <property type="component" value="Unassembled WGS sequence"/>
</dbReference>
<keyword evidence="4" id="KW-1185">Reference proteome</keyword>
<dbReference type="EMBL" id="LFZN01000060">
    <property type="protein sequence ID" value="KXT01172.1"/>
    <property type="molecule type" value="Genomic_DNA"/>
</dbReference>